<comment type="caution">
    <text evidence="2">The sequence shown here is derived from an EMBL/GenBank/DDBJ whole genome shotgun (WGS) entry which is preliminary data.</text>
</comment>
<name>A0ABV9EP88_9ACTN</name>
<organism evidence="2 3">
    <name type="scientific">Sphaerisporangium corydalis</name>
    <dbReference type="NCBI Taxonomy" id="1441875"/>
    <lineage>
        <taxon>Bacteria</taxon>
        <taxon>Bacillati</taxon>
        <taxon>Actinomycetota</taxon>
        <taxon>Actinomycetes</taxon>
        <taxon>Streptosporangiales</taxon>
        <taxon>Streptosporangiaceae</taxon>
        <taxon>Sphaerisporangium</taxon>
    </lineage>
</organism>
<dbReference type="InterPro" id="IPR002513">
    <property type="entry name" value="Tn3_Tnp_DDE_dom"/>
</dbReference>
<proteinExistence type="predicted"/>
<sequence length="51" mass="5618">MGFAFSHLLDFKLLPRLKNVGSARLYRPGLAEGEAWPRLEEVLSAKTSTGS</sequence>
<keyword evidence="3" id="KW-1185">Reference proteome</keyword>
<gene>
    <name evidence="2" type="ORF">ACFO8L_29315</name>
</gene>
<evidence type="ECO:0000313" key="3">
    <source>
        <dbReference type="Proteomes" id="UP001595891"/>
    </source>
</evidence>
<accession>A0ABV9EP88</accession>
<feature type="domain" description="Tn3 transposase DDE" evidence="1">
    <location>
        <begin position="2"/>
        <end position="45"/>
    </location>
</feature>
<dbReference type="Pfam" id="PF01526">
    <property type="entry name" value="DDE_Tnp_Tn3"/>
    <property type="match status" value="1"/>
</dbReference>
<dbReference type="RefSeq" id="WP_262843198.1">
    <property type="nucleotide sequence ID" value="NZ_JANZYP010000016.1"/>
</dbReference>
<dbReference type="EMBL" id="JBHSFN010000021">
    <property type="protein sequence ID" value="MFC4590225.1"/>
    <property type="molecule type" value="Genomic_DNA"/>
</dbReference>
<evidence type="ECO:0000313" key="2">
    <source>
        <dbReference type="EMBL" id="MFC4590225.1"/>
    </source>
</evidence>
<protein>
    <submittedName>
        <fullName evidence="2">Tn3 family transposase</fullName>
    </submittedName>
</protein>
<evidence type="ECO:0000259" key="1">
    <source>
        <dbReference type="Pfam" id="PF01526"/>
    </source>
</evidence>
<dbReference type="Proteomes" id="UP001595891">
    <property type="component" value="Unassembled WGS sequence"/>
</dbReference>
<reference evidence="3" key="1">
    <citation type="journal article" date="2019" name="Int. J. Syst. Evol. Microbiol.">
        <title>The Global Catalogue of Microorganisms (GCM) 10K type strain sequencing project: providing services to taxonomists for standard genome sequencing and annotation.</title>
        <authorList>
            <consortium name="The Broad Institute Genomics Platform"/>
            <consortium name="The Broad Institute Genome Sequencing Center for Infectious Disease"/>
            <person name="Wu L."/>
            <person name="Ma J."/>
        </authorList>
    </citation>
    <scope>NUCLEOTIDE SEQUENCE [LARGE SCALE GENOMIC DNA]</scope>
    <source>
        <strain evidence="3">CCUG 49560</strain>
    </source>
</reference>